<dbReference type="Proteomes" id="UP001432322">
    <property type="component" value="Unassembled WGS sequence"/>
</dbReference>
<sequence>MALSPHAAIAVLIQFLFPIGLILFACGKKKKTPPSTSGSGAPAASAAAAAAVDMSCKTGIAASDSKESIHSDLPTAVKPEEKKEEQKNTPGKDDKDVTPLKVADEASNKNKPYP</sequence>
<reference evidence="3" key="1">
    <citation type="submission" date="2023-10" db="EMBL/GenBank/DDBJ databases">
        <title>Genome assembly of Pristionchus species.</title>
        <authorList>
            <person name="Yoshida K."/>
            <person name="Sommer R.J."/>
        </authorList>
    </citation>
    <scope>NUCLEOTIDE SEQUENCE</scope>
    <source>
        <strain evidence="3">RS5133</strain>
    </source>
</reference>
<feature type="region of interest" description="Disordered" evidence="1">
    <location>
        <begin position="61"/>
        <end position="114"/>
    </location>
</feature>
<keyword evidence="4" id="KW-1185">Reference proteome</keyword>
<keyword evidence="2" id="KW-1133">Transmembrane helix</keyword>
<feature type="compositionally biased region" description="Basic and acidic residues" evidence="1">
    <location>
        <begin position="78"/>
        <end position="108"/>
    </location>
</feature>
<organism evidence="3 4">
    <name type="scientific">Pristionchus fissidentatus</name>
    <dbReference type="NCBI Taxonomy" id="1538716"/>
    <lineage>
        <taxon>Eukaryota</taxon>
        <taxon>Metazoa</taxon>
        <taxon>Ecdysozoa</taxon>
        <taxon>Nematoda</taxon>
        <taxon>Chromadorea</taxon>
        <taxon>Rhabditida</taxon>
        <taxon>Rhabditina</taxon>
        <taxon>Diplogasteromorpha</taxon>
        <taxon>Diplogasteroidea</taxon>
        <taxon>Neodiplogasteridae</taxon>
        <taxon>Pristionchus</taxon>
    </lineage>
</organism>
<proteinExistence type="predicted"/>
<evidence type="ECO:0000256" key="1">
    <source>
        <dbReference type="SAM" id="MobiDB-lite"/>
    </source>
</evidence>
<evidence type="ECO:0000313" key="4">
    <source>
        <dbReference type="Proteomes" id="UP001432322"/>
    </source>
</evidence>
<dbReference type="EMBL" id="BTSY01000003">
    <property type="protein sequence ID" value="GMT20906.1"/>
    <property type="molecule type" value="Genomic_DNA"/>
</dbReference>
<evidence type="ECO:0000313" key="3">
    <source>
        <dbReference type="EMBL" id="GMT20906.1"/>
    </source>
</evidence>
<feature type="transmembrane region" description="Helical" evidence="2">
    <location>
        <begin position="6"/>
        <end position="26"/>
    </location>
</feature>
<name>A0AAV5VNB0_9BILA</name>
<evidence type="ECO:0000256" key="2">
    <source>
        <dbReference type="SAM" id="Phobius"/>
    </source>
</evidence>
<accession>A0AAV5VNB0</accession>
<protein>
    <submittedName>
        <fullName evidence="3">Uncharacterized protein</fullName>
    </submittedName>
</protein>
<dbReference type="AlphaFoldDB" id="A0AAV5VNB0"/>
<keyword evidence="2" id="KW-0472">Membrane</keyword>
<feature type="non-terminal residue" evidence="3">
    <location>
        <position position="114"/>
    </location>
</feature>
<gene>
    <name evidence="3" type="ORF">PFISCL1PPCAC_12203</name>
</gene>
<keyword evidence="2" id="KW-0812">Transmembrane</keyword>
<comment type="caution">
    <text evidence="3">The sequence shown here is derived from an EMBL/GenBank/DDBJ whole genome shotgun (WGS) entry which is preliminary data.</text>
</comment>